<evidence type="ECO:0000256" key="1">
    <source>
        <dbReference type="SAM" id="MobiDB-lite"/>
    </source>
</evidence>
<dbReference type="HOGENOM" id="CLU_2096276_0_0_1"/>
<keyword evidence="3" id="KW-1185">Reference proteome</keyword>
<accession>A0A0C2T3P8</accession>
<evidence type="ECO:0000313" key="3">
    <source>
        <dbReference type="Proteomes" id="UP000054549"/>
    </source>
</evidence>
<evidence type="ECO:0000313" key="2">
    <source>
        <dbReference type="EMBL" id="KIL61129.1"/>
    </source>
</evidence>
<sequence>MLSPLPQHFGFFSVPAPNASPHEHYSFARYGDVDDDSCHDVFSYDGTSINAVTLPPWIAFSNDVVYFTVSSYLHCPYTSITSWYRHLQWRPRRRRQRRHGKDVLKGEMVIEEPRDH</sequence>
<reference evidence="2 3" key="1">
    <citation type="submission" date="2014-04" db="EMBL/GenBank/DDBJ databases">
        <title>Evolutionary Origins and Diversification of the Mycorrhizal Mutualists.</title>
        <authorList>
            <consortium name="DOE Joint Genome Institute"/>
            <consortium name="Mycorrhizal Genomics Consortium"/>
            <person name="Kohler A."/>
            <person name="Kuo A."/>
            <person name="Nagy L.G."/>
            <person name="Floudas D."/>
            <person name="Copeland A."/>
            <person name="Barry K.W."/>
            <person name="Cichocki N."/>
            <person name="Veneault-Fourrey C."/>
            <person name="LaButti K."/>
            <person name="Lindquist E.A."/>
            <person name="Lipzen A."/>
            <person name="Lundell T."/>
            <person name="Morin E."/>
            <person name="Murat C."/>
            <person name="Riley R."/>
            <person name="Ohm R."/>
            <person name="Sun H."/>
            <person name="Tunlid A."/>
            <person name="Henrissat B."/>
            <person name="Grigoriev I.V."/>
            <person name="Hibbett D.S."/>
            <person name="Martin F."/>
        </authorList>
    </citation>
    <scope>NUCLEOTIDE SEQUENCE [LARGE SCALE GENOMIC DNA]</scope>
    <source>
        <strain evidence="2 3">Koide BX008</strain>
    </source>
</reference>
<dbReference type="InParanoid" id="A0A0C2T3P8"/>
<proteinExistence type="predicted"/>
<dbReference type="Proteomes" id="UP000054549">
    <property type="component" value="Unassembled WGS sequence"/>
</dbReference>
<gene>
    <name evidence="2" type="ORF">M378DRAFT_866838</name>
</gene>
<dbReference type="EMBL" id="KN818288">
    <property type="protein sequence ID" value="KIL61129.1"/>
    <property type="molecule type" value="Genomic_DNA"/>
</dbReference>
<protein>
    <submittedName>
        <fullName evidence="2">Uncharacterized protein</fullName>
    </submittedName>
</protein>
<dbReference type="AlphaFoldDB" id="A0A0C2T3P8"/>
<feature type="region of interest" description="Disordered" evidence="1">
    <location>
        <begin position="94"/>
        <end position="116"/>
    </location>
</feature>
<organism evidence="2 3">
    <name type="scientific">Amanita muscaria (strain Koide BX008)</name>
    <dbReference type="NCBI Taxonomy" id="946122"/>
    <lineage>
        <taxon>Eukaryota</taxon>
        <taxon>Fungi</taxon>
        <taxon>Dikarya</taxon>
        <taxon>Basidiomycota</taxon>
        <taxon>Agaricomycotina</taxon>
        <taxon>Agaricomycetes</taxon>
        <taxon>Agaricomycetidae</taxon>
        <taxon>Agaricales</taxon>
        <taxon>Pluteineae</taxon>
        <taxon>Amanitaceae</taxon>
        <taxon>Amanita</taxon>
    </lineage>
</organism>
<name>A0A0C2T3P8_AMAMK</name>